<feature type="compositionally biased region" description="Low complexity" evidence="3">
    <location>
        <begin position="1313"/>
        <end position="1343"/>
    </location>
</feature>
<feature type="region of interest" description="Disordered" evidence="3">
    <location>
        <begin position="276"/>
        <end position="360"/>
    </location>
</feature>
<proteinExistence type="predicted"/>
<feature type="compositionally biased region" description="Basic and acidic residues" evidence="3">
    <location>
        <begin position="76"/>
        <end position="85"/>
    </location>
</feature>
<dbReference type="KEGG" id="vde:111249148"/>
<dbReference type="Gene3D" id="1.20.58.1540">
    <property type="entry name" value="Actin interacting protein 3, C-terminal domain"/>
    <property type="match status" value="1"/>
</dbReference>
<feature type="domain" description="Actin interacting protein 3-like C-terminal" evidence="4">
    <location>
        <begin position="977"/>
        <end position="1184"/>
    </location>
</feature>
<keyword evidence="1 2" id="KW-0175">Coiled coil</keyword>
<feature type="domain" description="Actin interacting protein 3-like C-terminal" evidence="4">
    <location>
        <begin position="460"/>
        <end position="533"/>
    </location>
</feature>
<dbReference type="PANTHER" id="PTHR22741">
    <property type="entry name" value="P140CAP/SNIP-RELATED"/>
    <property type="match status" value="1"/>
</dbReference>
<evidence type="ECO:0000313" key="5">
    <source>
        <dbReference type="EnsemblMetazoa" id="XP_022658339"/>
    </source>
</evidence>
<feature type="region of interest" description="Disordered" evidence="3">
    <location>
        <begin position="183"/>
        <end position="258"/>
    </location>
</feature>
<dbReference type="InterPro" id="IPR051825">
    <property type="entry name" value="SRCIN1"/>
</dbReference>
<dbReference type="OrthoDB" id="6022652at2759"/>
<feature type="compositionally biased region" description="Low complexity" evidence="3">
    <location>
        <begin position="214"/>
        <end position="231"/>
    </location>
</feature>
<feature type="compositionally biased region" description="Basic and acidic residues" evidence="3">
    <location>
        <begin position="1028"/>
        <end position="1041"/>
    </location>
</feature>
<feature type="region of interest" description="Disordered" evidence="3">
    <location>
        <begin position="572"/>
        <end position="642"/>
    </location>
</feature>
<organism evidence="5 6">
    <name type="scientific">Varroa destructor</name>
    <name type="common">Honeybee mite</name>
    <dbReference type="NCBI Taxonomy" id="109461"/>
    <lineage>
        <taxon>Eukaryota</taxon>
        <taxon>Metazoa</taxon>
        <taxon>Ecdysozoa</taxon>
        <taxon>Arthropoda</taxon>
        <taxon>Chelicerata</taxon>
        <taxon>Arachnida</taxon>
        <taxon>Acari</taxon>
        <taxon>Parasitiformes</taxon>
        <taxon>Mesostigmata</taxon>
        <taxon>Gamasina</taxon>
        <taxon>Dermanyssoidea</taxon>
        <taxon>Varroidae</taxon>
        <taxon>Varroa</taxon>
    </lineage>
</organism>
<evidence type="ECO:0000313" key="6">
    <source>
        <dbReference type="Proteomes" id="UP000594260"/>
    </source>
</evidence>
<accession>A0A7M7JWY6</accession>
<dbReference type="RefSeq" id="XP_022658339.1">
    <property type="nucleotide sequence ID" value="XM_022802604.1"/>
</dbReference>
<dbReference type="PANTHER" id="PTHR22741:SF10">
    <property type="entry name" value="COILED-COIL DOMAIN-CONTAINING PROTEIN CG32809"/>
    <property type="match status" value="1"/>
</dbReference>
<dbReference type="GeneID" id="111249148"/>
<sequence length="1556" mass="167312">MYFLRSYQRSQSKEKDKVVPKIVNLNETGKANGEGASSIHATQSLGSDVPDTRHKSIVPTSEPPRPQTTSTSLGSSRERSVPKDRLTAPSVVVLKVGTYGTGPSDPYRRKSISVHDSLYGSKRGSVSISARQVSKQEIIYEPSVAHVSTQSAAVSQAEGSVDPEPSERPLSLLTHHVPTTVQLSDAASESQPNPDTAERPVSVYDTPIPLAKPTSSSNDSSPSSSQTTGTTVVTARPLSPPASFRNSSTLQQNDGQQQIQIPASSHPHVDINKVLAPHGATPIGGSMESGASSGVDSRRGPQSRGVLSRHGGENQNTNGSSGGSRGGQVQQINSDQPKSERQSSSAGGGPVISMMDRGGVGAQMNPMASIGSHGMPGLMQQPPMYQPPAALYDDDPGIMSEVETSATGLRRGAKARSSLPIVRTPNKTNERPLDPSEFAGGIYAYNEYGSAMMMSLGLVFLQYRNETRRALLPNEITSMDTVKALFVRSFPRQLSMEYLDSAIIRIYIHDPGRDMFYELEDLRDVRDRSVLRIYEHDPQSGAPIMFAPTPLPMHPGGIPAQHGLLPEDLSYFSEPEFDSDYPNSHSMHRQQQQAPRGTQQLPCPPPKGSSYYGIPMYANRSGGGPQPPMRPYSPAASERAMRTTGPTMGPPGAPPGQVGFSQTLPRGMTYSAVGVPMGLPDDKRQQQPFHIVPMSQSHHDLTNPKAAGLLPPKPARLAGFVSQGVSPLGSPHSPQSPPLRQLPTGRGYSHEMVPRSRTPEGYLSSPERSSRMMYPESDQFFDPRLAQGPPSAPLVDEEARLRVEYMERQLASLTGLVHKALAPTSPNPALQAPNGVLQASHAGANPASRPQHLIPTRDTDKDGSSPSSTLNMPISKPRQSFKEEKSVSFCEEPLTSSSHSPSAQANRPMRPALKGFRSYSVSDGDFDPSRLPPALPDKESRLNKPPPPPKPAASAFSHSNNGTDVGVPLAPETCAQLRQLRRHTKELRAEVRNLRRMAQAQAAATKEAVKDTCAKINEAIVRVKISQEKEDREKEKEKEELLQGSGDAGAAARERIRISRQEGSYNADAQTLEKDLAELETQVEELRSNVINRRCRVNMSNVESMALVLSKASRTVADLKNRFPALQETMKAVISGEMETVVREEKFLKEEPERLENALRRCKKLTGTLVTLKRLASVQEQRHTSLPEKSVSADGPGPHSHNSHSDGEPTQASQSRSSAGPGGLSGLSVGPGAPSTTRERRRSENALDALLDELQTFSPRTTESPSKSFGNLLCHCDRFVSVEAMINSGSVSSSNSGLNGDNRSKSASTLPLGASVGAPVGNSSSSSSSSNNSGVSSNVGAKKTPPPPPPRTTSKSPVQSPTGAGASSTSTTSTMNNSSNNNKCNGNNNNNNNNNNNSCNNTQQQQQQQQQQQTARRCQSEPPSIRKISEQNSSGSSESVNSQDGTQNRQELLEQRHQELLKKQKLLQEQYARLQLLQKLSPPKPDLKKTGSESNILHKASDHGASGICASHTSGSLTSLAASPGGSVSTKITSSPSQPQLATSTLRNKIYETDIL</sequence>
<feature type="compositionally biased region" description="Low complexity" evidence="3">
    <location>
        <begin position="590"/>
        <end position="600"/>
    </location>
</feature>
<dbReference type="InParanoid" id="A0A7M7JWY6"/>
<protein>
    <recommendedName>
        <fullName evidence="4">Actin interacting protein 3-like C-terminal domain-containing protein</fullName>
    </recommendedName>
</protein>
<feature type="coiled-coil region" evidence="2">
    <location>
        <begin position="1062"/>
        <end position="1096"/>
    </location>
</feature>
<dbReference type="OMA" id="HISVRIY"/>
<dbReference type="InterPro" id="IPR022782">
    <property type="entry name" value="AIP3-like_C"/>
</dbReference>
<feature type="region of interest" description="Disordered" evidence="3">
    <location>
        <begin position="1028"/>
        <end position="1049"/>
    </location>
</feature>
<dbReference type="EnsemblMetazoa" id="XM_022802604">
    <property type="protein sequence ID" value="XP_022658339"/>
    <property type="gene ID" value="LOC111249148"/>
</dbReference>
<feature type="compositionally biased region" description="Polar residues" evidence="3">
    <location>
        <begin position="183"/>
        <end position="194"/>
    </location>
</feature>
<dbReference type="Proteomes" id="UP000594260">
    <property type="component" value="Unplaced"/>
</dbReference>
<feature type="compositionally biased region" description="Low complexity" evidence="3">
    <location>
        <begin position="1226"/>
        <end position="1235"/>
    </location>
</feature>
<feature type="compositionally biased region" description="Low complexity" evidence="3">
    <location>
        <begin position="1367"/>
        <end position="1414"/>
    </location>
</feature>
<feature type="region of interest" description="Disordered" evidence="3">
    <location>
        <begin position="746"/>
        <end position="770"/>
    </location>
</feature>
<feature type="region of interest" description="Disordered" evidence="3">
    <location>
        <begin position="150"/>
        <end position="170"/>
    </location>
</feature>
<keyword evidence="6" id="KW-1185">Reference proteome</keyword>
<feature type="region of interest" description="Disordered" evidence="3">
    <location>
        <begin position="1176"/>
        <end position="1242"/>
    </location>
</feature>
<feature type="region of interest" description="Disordered" evidence="3">
    <location>
        <begin position="822"/>
        <end position="964"/>
    </location>
</feature>
<evidence type="ECO:0000256" key="3">
    <source>
        <dbReference type="SAM" id="MobiDB-lite"/>
    </source>
</evidence>
<evidence type="ECO:0000259" key="4">
    <source>
        <dbReference type="Pfam" id="PF03915"/>
    </source>
</evidence>
<reference evidence="5" key="1">
    <citation type="submission" date="2021-01" db="UniProtKB">
        <authorList>
            <consortium name="EnsemblMetazoa"/>
        </authorList>
    </citation>
    <scope>IDENTIFICATION</scope>
</reference>
<feature type="region of interest" description="Disordered" evidence="3">
    <location>
        <begin position="1"/>
        <end position="85"/>
    </location>
</feature>
<feature type="compositionally biased region" description="Polar residues" evidence="3">
    <location>
        <begin position="894"/>
        <end position="905"/>
    </location>
</feature>
<evidence type="ECO:0000256" key="1">
    <source>
        <dbReference type="ARBA" id="ARBA00023054"/>
    </source>
</evidence>
<evidence type="ECO:0000256" key="2">
    <source>
        <dbReference type="SAM" id="Coils"/>
    </source>
</evidence>
<dbReference type="GO" id="GO:0005737">
    <property type="term" value="C:cytoplasm"/>
    <property type="evidence" value="ECO:0007669"/>
    <property type="project" value="TreeGrafter"/>
</dbReference>
<feature type="coiled-coil region" evidence="2">
    <location>
        <begin position="1449"/>
        <end position="1477"/>
    </location>
</feature>
<name>A0A7M7JWY6_VARDE</name>
<dbReference type="Pfam" id="PF03915">
    <property type="entry name" value="AIP3"/>
    <property type="match status" value="2"/>
</dbReference>
<feature type="region of interest" description="Disordered" evidence="3">
    <location>
        <begin position="1521"/>
        <end position="1540"/>
    </location>
</feature>
<feature type="compositionally biased region" description="Basic and acidic residues" evidence="3">
    <location>
        <begin position="748"/>
        <end position="758"/>
    </location>
</feature>
<feature type="compositionally biased region" description="Low complexity" evidence="3">
    <location>
        <begin position="1290"/>
        <end position="1301"/>
    </location>
</feature>
<dbReference type="FunCoup" id="A0A7M7JWY6">
    <property type="interactions" value="115"/>
</dbReference>
<feature type="region of interest" description="Disordered" evidence="3">
    <location>
        <begin position="1290"/>
        <end position="1447"/>
    </location>
</feature>
<feature type="compositionally biased region" description="Low complexity" evidence="3">
    <location>
        <begin position="1430"/>
        <end position="1443"/>
    </location>
</feature>